<proteinExistence type="predicted"/>
<dbReference type="EMBL" id="FUYB01000011">
    <property type="protein sequence ID" value="SKA83076.1"/>
    <property type="molecule type" value="Genomic_DNA"/>
</dbReference>
<feature type="chain" id="PRO_5012866004" evidence="6">
    <location>
        <begin position="22"/>
        <end position="154"/>
    </location>
</feature>
<reference evidence="8 9" key="1">
    <citation type="submission" date="2017-02" db="EMBL/GenBank/DDBJ databases">
        <authorList>
            <person name="Peterson S.W."/>
        </authorList>
    </citation>
    <scope>NUCLEOTIDE SEQUENCE [LARGE SCALE GENOMIC DNA]</scope>
    <source>
        <strain evidence="8 9">ATCC 49788</strain>
    </source>
</reference>
<evidence type="ECO:0000259" key="7">
    <source>
        <dbReference type="Pfam" id="PF05433"/>
    </source>
</evidence>
<evidence type="ECO:0000256" key="1">
    <source>
        <dbReference type="ARBA" id="ARBA00004459"/>
    </source>
</evidence>
<dbReference type="RefSeq" id="WP_078922825.1">
    <property type="nucleotide sequence ID" value="NZ_FUYB01000011.1"/>
</dbReference>
<dbReference type="InterPro" id="IPR008816">
    <property type="entry name" value="Gly_zipper_2TM_dom"/>
</dbReference>
<keyword evidence="3" id="KW-0472">Membrane</keyword>
<dbReference type="Proteomes" id="UP000190460">
    <property type="component" value="Unassembled WGS sequence"/>
</dbReference>
<evidence type="ECO:0000256" key="6">
    <source>
        <dbReference type="SAM" id="SignalP"/>
    </source>
</evidence>
<keyword evidence="5 8" id="KW-0449">Lipoprotein</keyword>
<feature type="domain" description="Glycine zipper 2TM" evidence="7">
    <location>
        <begin position="64"/>
        <end position="103"/>
    </location>
</feature>
<organism evidence="8 9">
    <name type="scientific">Thiothrix eikelboomii</name>
    <dbReference type="NCBI Taxonomy" id="92487"/>
    <lineage>
        <taxon>Bacteria</taxon>
        <taxon>Pseudomonadati</taxon>
        <taxon>Pseudomonadota</taxon>
        <taxon>Gammaproteobacteria</taxon>
        <taxon>Thiotrichales</taxon>
        <taxon>Thiotrichaceae</taxon>
        <taxon>Thiothrix</taxon>
    </lineage>
</organism>
<dbReference type="AlphaFoldDB" id="A0A1T4X0I3"/>
<evidence type="ECO:0000256" key="3">
    <source>
        <dbReference type="ARBA" id="ARBA00023136"/>
    </source>
</evidence>
<dbReference type="GO" id="GO:0009279">
    <property type="term" value="C:cell outer membrane"/>
    <property type="evidence" value="ECO:0007669"/>
    <property type="project" value="UniProtKB-SubCell"/>
</dbReference>
<comment type="subcellular location">
    <subcellularLocation>
        <location evidence="1">Cell outer membrane</location>
        <topology evidence="1">Lipid-anchor</topology>
    </subcellularLocation>
</comment>
<gene>
    <name evidence="8" type="ORF">SAMN02745130_02353</name>
</gene>
<dbReference type="OrthoDB" id="5625756at2"/>
<protein>
    <submittedName>
        <fullName evidence="8">Outer membrane lipoprotein SlyB</fullName>
    </submittedName>
</protein>
<evidence type="ECO:0000256" key="2">
    <source>
        <dbReference type="ARBA" id="ARBA00022729"/>
    </source>
</evidence>
<name>A0A1T4X0I3_9GAMM</name>
<sequence>MKLNDLFRSSLVVLMATHLLAACTAAPSSNRYSTTQAGTLQEVQFGTVLAVRPVMIEQNSSETGQVAGGIIGGVAGSEVGQGKGQIVGSVAGAVAGSAIGSIIDRASDAKQGLEITVKLQNERIVALAQIADEMFQVGDSVKILSSNGKSRVVH</sequence>
<keyword evidence="9" id="KW-1185">Reference proteome</keyword>
<dbReference type="PANTHER" id="PTHR35603:SF1">
    <property type="entry name" value="OUTER MEMBRANE LIPOPROTEIN SLYB"/>
    <property type="match status" value="1"/>
</dbReference>
<dbReference type="PROSITE" id="PS51257">
    <property type="entry name" value="PROKAR_LIPOPROTEIN"/>
    <property type="match status" value="1"/>
</dbReference>
<dbReference type="Pfam" id="PF05433">
    <property type="entry name" value="Rick_17kDa_Anti"/>
    <property type="match status" value="1"/>
</dbReference>
<evidence type="ECO:0000313" key="8">
    <source>
        <dbReference type="EMBL" id="SKA83076.1"/>
    </source>
</evidence>
<dbReference type="STRING" id="92487.SAMN02745130_02353"/>
<dbReference type="InterPro" id="IPR051407">
    <property type="entry name" value="Bact_OM_lipoprot/Surf_antigen"/>
</dbReference>
<keyword evidence="4" id="KW-0564">Palmitate</keyword>
<feature type="signal peptide" evidence="6">
    <location>
        <begin position="1"/>
        <end position="21"/>
    </location>
</feature>
<dbReference type="PANTHER" id="PTHR35603">
    <property type="match status" value="1"/>
</dbReference>
<evidence type="ECO:0000256" key="4">
    <source>
        <dbReference type="ARBA" id="ARBA00023139"/>
    </source>
</evidence>
<keyword evidence="2 6" id="KW-0732">Signal</keyword>
<accession>A0A1T4X0I3</accession>
<evidence type="ECO:0000313" key="9">
    <source>
        <dbReference type="Proteomes" id="UP000190460"/>
    </source>
</evidence>
<evidence type="ECO:0000256" key="5">
    <source>
        <dbReference type="ARBA" id="ARBA00023288"/>
    </source>
</evidence>